<evidence type="ECO:0000313" key="2">
    <source>
        <dbReference type="Proteomes" id="UP001165121"/>
    </source>
</evidence>
<organism evidence="1 2">
    <name type="scientific">Phytophthora fragariaefolia</name>
    <dbReference type="NCBI Taxonomy" id="1490495"/>
    <lineage>
        <taxon>Eukaryota</taxon>
        <taxon>Sar</taxon>
        <taxon>Stramenopiles</taxon>
        <taxon>Oomycota</taxon>
        <taxon>Peronosporomycetes</taxon>
        <taxon>Peronosporales</taxon>
        <taxon>Peronosporaceae</taxon>
        <taxon>Phytophthora</taxon>
    </lineage>
</organism>
<comment type="caution">
    <text evidence="1">The sequence shown here is derived from an EMBL/GenBank/DDBJ whole genome shotgun (WGS) entry which is preliminary data.</text>
</comment>
<dbReference type="EMBL" id="BSXT01000037">
    <property type="protein sequence ID" value="GMF15588.1"/>
    <property type="molecule type" value="Genomic_DNA"/>
</dbReference>
<name>A0A9W6WJH7_9STRA</name>
<dbReference type="Proteomes" id="UP001165121">
    <property type="component" value="Unassembled WGS sequence"/>
</dbReference>
<evidence type="ECO:0000313" key="1">
    <source>
        <dbReference type="EMBL" id="GMF15588.1"/>
    </source>
</evidence>
<keyword evidence="2" id="KW-1185">Reference proteome</keyword>
<proteinExistence type="predicted"/>
<gene>
    <name evidence="1" type="ORF">Pfra01_000048300</name>
</gene>
<reference evidence="1" key="1">
    <citation type="submission" date="2023-04" db="EMBL/GenBank/DDBJ databases">
        <title>Phytophthora fragariaefolia NBRC 109709.</title>
        <authorList>
            <person name="Ichikawa N."/>
            <person name="Sato H."/>
            <person name="Tonouchi N."/>
        </authorList>
    </citation>
    <scope>NUCLEOTIDE SEQUENCE</scope>
    <source>
        <strain evidence="1">NBRC 109709</strain>
    </source>
</reference>
<dbReference type="AlphaFoldDB" id="A0A9W6WJH7"/>
<sequence length="210" mass="23389">MDGSFCFDGPSVQDRTDFMSREPVENPRSGVDCFFDYRSVRRGSPAAPVAPAPRVKLEGSGAASVSSTTAPSLPSISALTLVDLECVLELRDNCLEFAQAERDVKLSKLVSYVVVKPFPEPSHELFRRLQGTSSVDELITALEKEIVGRPHPAVVAGEQQADAFAARTREDLLEHELRETMKRVSQLEEYEKTALHWSGRSRNKLLNWRT</sequence>
<accession>A0A9W6WJH7</accession>
<protein>
    <submittedName>
        <fullName evidence="1">Unnamed protein product</fullName>
    </submittedName>
</protein>